<sequence length="205" mass="23126">MTIIFQHFIVLLMTKTKRITNRDVVLQTATNLFLTKGYSATSMDEIVHASTVSKTNIYYYFKSKEELLSAILDELIQTYTQLMQDIAARSDLCVQERFNLFYQSITSTEASSLAGCPFLTLYTQMPQEAQELRRKVGLFFQDQIHLVNELLLEGVRTGEFSPNLPTKAVAGLLISTLEGALFLQHANQDPALLGQTLTTLVHLLK</sequence>
<comment type="caution">
    <text evidence="6">The sequence shown here is derived from an EMBL/GenBank/DDBJ whole genome shotgun (WGS) entry which is preliminary data.</text>
</comment>
<dbReference type="Proteomes" id="UP001267290">
    <property type="component" value="Unassembled WGS sequence"/>
</dbReference>
<dbReference type="InterPro" id="IPR001647">
    <property type="entry name" value="HTH_TetR"/>
</dbReference>
<evidence type="ECO:0000259" key="5">
    <source>
        <dbReference type="PROSITE" id="PS50977"/>
    </source>
</evidence>
<gene>
    <name evidence="6" type="ORF">J2736_005489</name>
</gene>
<dbReference type="PANTHER" id="PTHR47506">
    <property type="entry name" value="TRANSCRIPTIONAL REGULATORY PROTEIN"/>
    <property type="match status" value="1"/>
</dbReference>
<proteinExistence type="predicted"/>
<evidence type="ECO:0000256" key="2">
    <source>
        <dbReference type="ARBA" id="ARBA00023125"/>
    </source>
</evidence>
<organism evidence="6 7">
    <name type="scientific">Paenibacillus qinlingensis</name>
    <dbReference type="NCBI Taxonomy" id="1837343"/>
    <lineage>
        <taxon>Bacteria</taxon>
        <taxon>Bacillati</taxon>
        <taxon>Bacillota</taxon>
        <taxon>Bacilli</taxon>
        <taxon>Bacillales</taxon>
        <taxon>Paenibacillaceae</taxon>
        <taxon>Paenibacillus</taxon>
    </lineage>
</organism>
<protein>
    <submittedName>
        <fullName evidence="6">AcrR family transcriptional regulator</fullName>
    </submittedName>
</protein>
<name>A0ABU1P3C9_9BACL</name>
<feature type="DNA-binding region" description="H-T-H motif" evidence="4">
    <location>
        <begin position="42"/>
        <end position="61"/>
    </location>
</feature>
<keyword evidence="2 4" id="KW-0238">DNA-binding</keyword>
<dbReference type="PANTHER" id="PTHR47506:SF1">
    <property type="entry name" value="HTH-TYPE TRANSCRIPTIONAL REGULATOR YJDC"/>
    <property type="match status" value="1"/>
</dbReference>
<accession>A0ABU1P3C9</accession>
<reference evidence="6 7" key="1">
    <citation type="submission" date="2023-07" db="EMBL/GenBank/DDBJ databases">
        <title>Sorghum-associated microbial communities from plants grown in Nebraska, USA.</title>
        <authorList>
            <person name="Schachtman D."/>
        </authorList>
    </citation>
    <scope>NUCLEOTIDE SEQUENCE [LARGE SCALE GENOMIC DNA]</scope>
    <source>
        <strain evidence="6 7">CC258</strain>
    </source>
</reference>
<evidence type="ECO:0000256" key="1">
    <source>
        <dbReference type="ARBA" id="ARBA00023015"/>
    </source>
</evidence>
<dbReference type="SUPFAM" id="SSF46689">
    <property type="entry name" value="Homeodomain-like"/>
    <property type="match status" value="1"/>
</dbReference>
<dbReference type="PRINTS" id="PR00455">
    <property type="entry name" value="HTHTETR"/>
</dbReference>
<dbReference type="InterPro" id="IPR011075">
    <property type="entry name" value="TetR_C"/>
</dbReference>
<feature type="domain" description="HTH tetR-type" evidence="5">
    <location>
        <begin position="19"/>
        <end position="79"/>
    </location>
</feature>
<dbReference type="EMBL" id="JAVDSB010000015">
    <property type="protein sequence ID" value="MDR6554260.1"/>
    <property type="molecule type" value="Genomic_DNA"/>
</dbReference>
<dbReference type="Pfam" id="PF16925">
    <property type="entry name" value="TetR_C_13"/>
    <property type="match status" value="1"/>
</dbReference>
<keyword evidence="7" id="KW-1185">Reference proteome</keyword>
<dbReference type="PROSITE" id="PS01081">
    <property type="entry name" value="HTH_TETR_1"/>
    <property type="match status" value="1"/>
</dbReference>
<dbReference type="InterPro" id="IPR036271">
    <property type="entry name" value="Tet_transcr_reg_TetR-rel_C_sf"/>
</dbReference>
<keyword evidence="1" id="KW-0805">Transcription regulation</keyword>
<dbReference type="InterPro" id="IPR023772">
    <property type="entry name" value="DNA-bd_HTH_TetR-type_CS"/>
</dbReference>
<evidence type="ECO:0000256" key="3">
    <source>
        <dbReference type="ARBA" id="ARBA00023163"/>
    </source>
</evidence>
<keyword evidence="3" id="KW-0804">Transcription</keyword>
<dbReference type="SUPFAM" id="SSF48498">
    <property type="entry name" value="Tetracyclin repressor-like, C-terminal domain"/>
    <property type="match status" value="1"/>
</dbReference>
<evidence type="ECO:0000256" key="4">
    <source>
        <dbReference type="PROSITE-ProRule" id="PRU00335"/>
    </source>
</evidence>
<dbReference type="InterPro" id="IPR009057">
    <property type="entry name" value="Homeodomain-like_sf"/>
</dbReference>
<evidence type="ECO:0000313" key="7">
    <source>
        <dbReference type="Proteomes" id="UP001267290"/>
    </source>
</evidence>
<dbReference type="Pfam" id="PF00440">
    <property type="entry name" value="TetR_N"/>
    <property type="match status" value="1"/>
</dbReference>
<dbReference type="Gene3D" id="1.10.357.10">
    <property type="entry name" value="Tetracycline Repressor, domain 2"/>
    <property type="match status" value="1"/>
</dbReference>
<evidence type="ECO:0000313" key="6">
    <source>
        <dbReference type="EMBL" id="MDR6554260.1"/>
    </source>
</evidence>
<dbReference type="PROSITE" id="PS50977">
    <property type="entry name" value="HTH_TETR_2"/>
    <property type="match status" value="1"/>
</dbReference>